<dbReference type="InterPro" id="IPR013783">
    <property type="entry name" value="Ig-like_fold"/>
</dbReference>
<dbReference type="EMBL" id="FQWL01000003">
    <property type="protein sequence ID" value="SHG76064.1"/>
    <property type="molecule type" value="Genomic_DNA"/>
</dbReference>
<dbReference type="STRING" id="570519.SAMN04488116_2426"/>
<dbReference type="AlphaFoldDB" id="A0A1M5MF72"/>
<name>A0A1M5MF72_9FLAO</name>
<evidence type="ECO:0000313" key="2">
    <source>
        <dbReference type="Proteomes" id="UP000184532"/>
    </source>
</evidence>
<dbReference type="OrthoDB" id="1179649at2"/>
<dbReference type="RefSeq" id="WP_073179871.1">
    <property type="nucleotide sequence ID" value="NZ_FQWL01000003.1"/>
</dbReference>
<evidence type="ECO:0000313" key="1">
    <source>
        <dbReference type="EMBL" id="SHG76064.1"/>
    </source>
</evidence>
<sequence>MVAQSPILNKFLALVSLAFLISCSTDGDKEIAGDDTPIVEDTTPPTISLQGLVTNQVLSEVIQISANISDDIDQNVNLKVLLESEEIYDSNSTYSFEFDPNLYAPGEKTLRFVVTDGSTNSNAIEIKIKIQRILLRLMTEENYIRNPIEEAYAFLSDLQGNPLDSIELGNQTDHTFLAPFSFDAQQDFILTVVAKEVNGAINIESTPHLNRGKVTDFYLKNQGRFDFESIQIEFGSTGFSHLEGLGYGYFVFTPDQNIGTLDLLDRQNPTENIFILSPGGPVNGTHFVARLKRDTISDPLVLTSGDFSSDNISVGNFPYTDTSQIGLLGYENEDDFQNYRFHNVLFGIGQIVNSNRILHPYVDDLPFYSHSYTDLYGANLDGYRYLGEGLPLNEYNPAETDLVTALGNASINISFTPISNFFSGKIHLKSENQNSNWTVGFNANTDKNLALPKMPNLGGLETLDLTDFSIKSSRISKYANVSSYDEYITKVKSMAINYYQHSSFVEHITVWPELDNREEFLDPLQ</sequence>
<protein>
    <submittedName>
        <fullName evidence="1">Uncharacterized protein</fullName>
    </submittedName>
</protein>
<gene>
    <name evidence="1" type="ORF">SAMN04488116_2426</name>
</gene>
<keyword evidence="2" id="KW-1185">Reference proteome</keyword>
<proteinExistence type="predicted"/>
<dbReference type="Proteomes" id="UP000184532">
    <property type="component" value="Unassembled WGS sequence"/>
</dbReference>
<reference evidence="2" key="1">
    <citation type="submission" date="2016-11" db="EMBL/GenBank/DDBJ databases">
        <authorList>
            <person name="Varghese N."/>
            <person name="Submissions S."/>
        </authorList>
    </citation>
    <scope>NUCLEOTIDE SEQUENCE [LARGE SCALE GENOMIC DNA]</scope>
    <source>
        <strain evidence="2">DSM 22638</strain>
    </source>
</reference>
<accession>A0A1M5MF72</accession>
<organism evidence="1 2">
    <name type="scientific">Flagellimonas flava</name>
    <dbReference type="NCBI Taxonomy" id="570519"/>
    <lineage>
        <taxon>Bacteria</taxon>
        <taxon>Pseudomonadati</taxon>
        <taxon>Bacteroidota</taxon>
        <taxon>Flavobacteriia</taxon>
        <taxon>Flavobacteriales</taxon>
        <taxon>Flavobacteriaceae</taxon>
        <taxon>Flagellimonas</taxon>
    </lineage>
</organism>
<dbReference type="Gene3D" id="2.60.40.10">
    <property type="entry name" value="Immunoglobulins"/>
    <property type="match status" value="1"/>
</dbReference>